<accession>A0ABW6VXR2</accession>
<gene>
    <name evidence="1" type="ORF">ACFY3B_18975</name>
</gene>
<reference evidence="1 2" key="1">
    <citation type="submission" date="2024-10" db="EMBL/GenBank/DDBJ databases">
        <title>The Natural Products Discovery Center: Release of the First 8490 Sequenced Strains for Exploring Actinobacteria Biosynthetic Diversity.</title>
        <authorList>
            <person name="Kalkreuter E."/>
            <person name="Kautsar S.A."/>
            <person name="Yang D."/>
            <person name="Bader C.D."/>
            <person name="Teijaro C.N."/>
            <person name="Fluegel L."/>
            <person name="Davis C.M."/>
            <person name="Simpson J.R."/>
            <person name="Lauterbach L."/>
            <person name="Steele A.D."/>
            <person name="Gui C."/>
            <person name="Meng S."/>
            <person name="Li G."/>
            <person name="Viehrig K."/>
            <person name="Ye F."/>
            <person name="Su P."/>
            <person name="Kiefer A.F."/>
            <person name="Nichols A."/>
            <person name="Cepeda A.J."/>
            <person name="Yan W."/>
            <person name="Fan B."/>
            <person name="Jiang Y."/>
            <person name="Adhikari A."/>
            <person name="Zheng C.-J."/>
            <person name="Schuster L."/>
            <person name="Cowan T.M."/>
            <person name="Smanski M.J."/>
            <person name="Chevrette M.G."/>
            <person name="De Carvalho L.P.S."/>
            <person name="Shen B."/>
        </authorList>
    </citation>
    <scope>NUCLEOTIDE SEQUENCE [LARGE SCALE GENOMIC DNA]</scope>
    <source>
        <strain evidence="1 2">NPDC000140</strain>
    </source>
</reference>
<comment type="caution">
    <text evidence="1">The sequence shown here is derived from an EMBL/GenBank/DDBJ whole genome shotgun (WGS) entry which is preliminary data.</text>
</comment>
<keyword evidence="2" id="KW-1185">Reference proteome</keyword>
<evidence type="ECO:0000313" key="1">
    <source>
        <dbReference type="EMBL" id="MFF5201682.1"/>
    </source>
</evidence>
<name>A0ABW6VXR2_9ACTN</name>
<dbReference type="RefSeq" id="WP_167337308.1">
    <property type="nucleotide sequence ID" value="NZ_JBEZDH010000001.1"/>
</dbReference>
<proteinExistence type="predicted"/>
<dbReference type="Proteomes" id="UP001602287">
    <property type="component" value="Unassembled WGS sequence"/>
</dbReference>
<sequence length="136" mass="15220">MELQRTLELLRRRPGMLGVDGSFGQTAAFLEGVNVGQQGGLLQGFREWLVVQVGDGANLTWRALVVRLANGESGSGGSEGPSADDERRITRVLFDQLDQFLAARESTDGLLKIYDNYLKWLRRQDWYTPNSPSYLD</sequence>
<protein>
    <submittedName>
        <fullName evidence="1">Uncharacterized protein</fullName>
    </submittedName>
</protein>
<dbReference type="GeneID" id="95371239"/>
<dbReference type="EMBL" id="JBIAZM010000007">
    <property type="protein sequence ID" value="MFF5201682.1"/>
    <property type="molecule type" value="Genomic_DNA"/>
</dbReference>
<evidence type="ECO:0000313" key="2">
    <source>
        <dbReference type="Proteomes" id="UP001602287"/>
    </source>
</evidence>
<organism evidence="1 2">
    <name type="scientific">Micromonospora parva</name>
    <dbReference type="NCBI Taxonomy" id="1464048"/>
    <lineage>
        <taxon>Bacteria</taxon>
        <taxon>Bacillati</taxon>
        <taxon>Actinomycetota</taxon>
        <taxon>Actinomycetes</taxon>
        <taxon>Micromonosporales</taxon>
        <taxon>Micromonosporaceae</taxon>
        <taxon>Micromonospora</taxon>
    </lineage>
</organism>